<evidence type="ECO:0000313" key="1">
    <source>
        <dbReference type="EMBL" id="KAK3671110.1"/>
    </source>
</evidence>
<protein>
    <submittedName>
        <fullName evidence="1">Uncharacterized protein</fullName>
    </submittedName>
</protein>
<organism evidence="1 2">
    <name type="scientific">Recurvomyces mirabilis</name>
    <dbReference type="NCBI Taxonomy" id="574656"/>
    <lineage>
        <taxon>Eukaryota</taxon>
        <taxon>Fungi</taxon>
        <taxon>Dikarya</taxon>
        <taxon>Ascomycota</taxon>
        <taxon>Pezizomycotina</taxon>
        <taxon>Dothideomycetes</taxon>
        <taxon>Dothideomycetidae</taxon>
        <taxon>Mycosphaerellales</taxon>
        <taxon>Teratosphaeriaceae</taxon>
        <taxon>Recurvomyces</taxon>
    </lineage>
</organism>
<proteinExistence type="predicted"/>
<evidence type="ECO:0000313" key="2">
    <source>
        <dbReference type="Proteomes" id="UP001274830"/>
    </source>
</evidence>
<dbReference type="EMBL" id="JAUTXT010000047">
    <property type="protein sequence ID" value="KAK3671110.1"/>
    <property type="molecule type" value="Genomic_DNA"/>
</dbReference>
<reference evidence="1" key="1">
    <citation type="submission" date="2023-07" db="EMBL/GenBank/DDBJ databases">
        <title>Black Yeasts Isolated from many extreme environments.</title>
        <authorList>
            <person name="Coleine C."/>
            <person name="Stajich J.E."/>
            <person name="Selbmann L."/>
        </authorList>
    </citation>
    <scope>NUCLEOTIDE SEQUENCE</scope>
    <source>
        <strain evidence="1">CCFEE 5485</strain>
    </source>
</reference>
<accession>A0AAE0WIL8</accession>
<gene>
    <name evidence="1" type="ORF">LTR78_009071</name>
</gene>
<dbReference type="Proteomes" id="UP001274830">
    <property type="component" value="Unassembled WGS sequence"/>
</dbReference>
<name>A0AAE0WIL8_9PEZI</name>
<comment type="caution">
    <text evidence="1">The sequence shown here is derived from an EMBL/GenBank/DDBJ whole genome shotgun (WGS) entry which is preliminary data.</text>
</comment>
<keyword evidence="2" id="KW-1185">Reference proteome</keyword>
<dbReference type="AlphaFoldDB" id="A0AAE0WIL8"/>
<sequence length="267" mass="30542">MDYPRLSLLGLPRELRNHILAYLVFASRNEPISPLFPDKRTKGPQGIMLPSNTALSRRSRIPNINHQLREEIQQQVDTLYKTGNAITEVDVMVKGYLLWPTWTKQPIILQRGKSADMNMKLRIFSTESLQPRNTWPGTAGAGLCGLYTLLNMFLRYGTSTAWSHPAAGFEQEAYCIDTLTIKVIFVDIYTPDTWPGTIAEIVAKLKVFATAGIPYPYVRKLRLECDYLRRDEQVLVTSQWEVKERTELVSLNEWDDACVLFYGRQGP</sequence>